<keyword evidence="1" id="KW-0472">Membrane</keyword>
<reference evidence="3" key="1">
    <citation type="journal article" date="2019" name="Int. J. Syst. Evol. Microbiol.">
        <title>The Global Catalogue of Microorganisms (GCM) 10K type strain sequencing project: providing services to taxonomists for standard genome sequencing and annotation.</title>
        <authorList>
            <consortium name="The Broad Institute Genomics Platform"/>
            <consortium name="The Broad Institute Genome Sequencing Center for Infectious Disease"/>
            <person name="Wu L."/>
            <person name="Ma J."/>
        </authorList>
    </citation>
    <scope>NUCLEOTIDE SEQUENCE [LARGE SCALE GENOMIC DNA]</scope>
    <source>
        <strain evidence="3">JCM 6833</strain>
    </source>
</reference>
<evidence type="ECO:0000256" key="1">
    <source>
        <dbReference type="SAM" id="Phobius"/>
    </source>
</evidence>
<dbReference type="InterPro" id="IPR008407">
    <property type="entry name" value="Brnchd-chn_aa_trnsp_AzlD"/>
</dbReference>
<dbReference type="EMBL" id="BAAATD010000002">
    <property type="protein sequence ID" value="GAA2585959.1"/>
    <property type="molecule type" value="Genomic_DNA"/>
</dbReference>
<organism evidence="2 3">
    <name type="scientific">Actinomadura fulvescens</name>
    <dbReference type="NCBI Taxonomy" id="46160"/>
    <lineage>
        <taxon>Bacteria</taxon>
        <taxon>Bacillati</taxon>
        <taxon>Actinomycetota</taxon>
        <taxon>Actinomycetes</taxon>
        <taxon>Streptosporangiales</taxon>
        <taxon>Thermomonosporaceae</taxon>
        <taxon>Actinomadura</taxon>
    </lineage>
</organism>
<comment type="caution">
    <text evidence="2">The sequence shown here is derived from an EMBL/GenBank/DDBJ whole genome shotgun (WGS) entry which is preliminary data.</text>
</comment>
<evidence type="ECO:0000313" key="3">
    <source>
        <dbReference type="Proteomes" id="UP001501509"/>
    </source>
</evidence>
<evidence type="ECO:0008006" key="4">
    <source>
        <dbReference type="Google" id="ProtNLM"/>
    </source>
</evidence>
<feature type="transmembrane region" description="Helical" evidence="1">
    <location>
        <begin position="67"/>
        <end position="96"/>
    </location>
</feature>
<keyword evidence="1" id="KW-0812">Transmembrane</keyword>
<keyword evidence="1" id="KW-1133">Transmembrane helix</keyword>
<proteinExistence type="predicted"/>
<dbReference type="Pfam" id="PF05437">
    <property type="entry name" value="AzlD"/>
    <property type="match status" value="1"/>
</dbReference>
<keyword evidence="3" id="KW-1185">Reference proteome</keyword>
<gene>
    <name evidence="2" type="ORF">GCM10010411_18350</name>
</gene>
<name>A0ABN3PHM7_9ACTN</name>
<evidence type="ECO:0000313" key="2">
    <source>
        <dbReference type="EMBL" id="GAA2585959.1"/>
    </source>
</evidence>
<sequence length="102" mass="10222">MTVWLTIALLTVGTFVIKGAGPAALGRHDLPRWALPVIALLPAVLLSALVAYDTFGGAEGFHVDAKLAGVGAALAAVALRAPMIVVLVAAAAVTALTRLVAA</sequence>
<protein>
    <recommendedName>
        <fullName evidence="4">Branched-chain amino acid transporter AzlD</fullName>
    </recommendedName>
</protein>
<dbReference type="RefSeq" id="WP_344539590.1">
    <property type="nucleotide sequence ID" value="NZ_BAAATD010000002.1"/>
</dbReference>
<dbReference type="Proteomes" id="UP001501509">
    <property type="component" value="Unassembled WGS sequence"/>
</dbReference>
<accession>A0ABN3PHM7</accession>
<feature type="transmembrane region" description="Helical" evidence="1">
    <location>
        <begin position="35"/>
        <end position="55"/>
    </location>
</feature>